<reference evidence="1" key="1">
    <citation type="submission" date="2022-12" db="EMBL/GenBank/DDBJ databases">
        <authorList>
            <person name="Krivoruchko A.V."/>
            <person name="Elkin A."/>
        </authorList>
    </citation>
    <scope>NUCLEOTIDE SEQUENCE</scope>
    <source>
        <strain evidence="1">IEGM 1388</strain>
    </source>
</reference>
<evidence type="ECO:0000313" key="1">
    <source>
        <dbReference type="EMBL" id="MCZ4549515.1"/>
    </source>
</evidence>
<comment type="caution">
    <text evidence="1">The sequence shown here is derived from an EMBL/GenBank/DDBJ whole genome shotgun (WGS) entry which is preliminary data.</text>
</comment>
<proteinExistence type="predicted"/>
<name>A0ABT4MR78_GORRU</name>
<sequence>MLSGRELIGVADAIAERAHSGQVDKVGGEYIVHPRSVASRVAPREPEYIATALLHDVIEDSSYTANDLRKAGIPESVVVAVTLLTRRDDVAPIDYYAGIRTDEMALAVKLADLADNTDPVRLERLPADTQDRLRSKYRQAYCELGAAELAAAL</sequence>
<dbReference type="RefSeq" id="WP_210405245.1">
    <property type="nucleotide sequence ID" value="NZ_JAPWIE010000002.1"/>
</dbReference>
<dbReference type="SUPFAM" id="SSF109604">
    <property type="entry name" value="HD-domain/PDEase-like"/>
    <property type="match status" value="1"/>
</dbReference>
<protein>
    <submittedName>
        <fullName evidence="1">Guanosine-3',5'-bis(Diphosphate) 3'-pyrophosphohydrolase</fullName>
    </submittedName>
</protein>
<dbReference type="Proteomes" id="UP001067235">
    <property type="component" value="Unassembled WGS sequence"/>
</dbReference>
<keyword evidence="2" id="KW-1185">Reference proteome</keyword>
<evidence type="ECO:0000313" key="2">
    <source>
        <dbReference type="Proteomes" id="UP001067235"/>
    </source>
</evidence>
<gene>
    <name evidence="1" type="ORF">O4213_05945</name>
</gene>
<dbReference type="Gene3D" id="1.10.3210.10">
    <property type="entry name" value="Hypothetical protein af1432"/>
    <property type="match status" value="1"/>
</dbReference>
<dbReference type="EMBL" id="JAPWIE010000002">
    <property type="protein sequence ID" value="MCZ4549515.1"/>
    <property type="molecule type" value="Genomic_DNA"/>
</dbReference>
<accession>A0ABT4MR78</accession>
<organism evidence="1 2">
    <name type="scientific">Gordonia rubripertincta</name>
    <name type="common">Rhodococcus corallinus</name>
    <dbReference type="NCBI Taxonomy" id="36822"/>
    <lineage>
        <taxon>Bacteria</taxon>
        <taxon>Bacillati</taxon>
        <taxon>Actinomycetota</taxon>
        <taxon>Actinomycetes</taxon>
        <taxon>Mycobacteriales</taxon>
        <taxon>Gordoniaceae</taxon>
        <taxon>Gordonia</taxon>
    </lineage>
</organism>